<gene>
    <name evidence="7" type="ORF">UBRO2_02581</name>
</gene>
<dbReference type="AlphaFoldDB" id="A0A8H8TR48"/>
<evidence type="ECO:0000256" key="6">
    <source>
        <dbReference type="SAM" id="Phobius"/>
    </source>
</evidence>
<sequence>MTLIKRAIAKASISGSERRPGESLANSTLRNTDLLPIPPSRRHWTWHNFAMFWISNGLNLNTFMIASTTVSACLTWSQAWAAIIVGYFAVAFLGVMKLKELQDFLFNFN</sequence>
<keyword evidence="5 6" id="KW-0472">Membrane</keyword>
<feature type="transmembrane region" description="Helical" evidence="6">
    <location>
        <begin position="78"/>
        <end position="96"/>
    </location>
</feature>
<keyword evidence="3 6" id="KW-0812">Transmembrane</keyword>
<organism evidence="7 8">
    <name type="scientific">Ustilago bromivora</name>
    <dbReference type="NCBI Taxonomy" id="307758"/>
    <lineage>
        <taxon>Eukaryota</taxon>
        <taxon>Fungi</taxon>
        <taxon>Dikarya</taxon>
        <taxon>Basidiomycota</taxon>
        <taxon>Ustilaginomycotina</taxon>
        <taxon>Ustilaginomycetes</taxon>
        <taxon>Ustilaginales</taxon>
        <taxon>Ustilaginaceae</taxon>
        <taxon>Ustilago</taxon>
    </lineage>
</organism>
<dbReference type="EMBL" id="ULHB01000041">
    <property type="protein sequence ID" value="SYW78389.1"/>
    <property type="molecule type" value="Genomic_DNA"/>
</dbReference>
<dbReference type="PANTHER" id="PTHR30618">
    <property type="entry name" value="NCS1 FAMILY PURINE/PYRIMIDINE TRANSPORTER"/>
    <property type="match status" value="1"/>
</dbReference>
<keyword evidence="8" id="KW-1185">Reference proteome</keyword>
<dbReference type="PANTHER" id="PTHR30618:SF2">
    <property type="entry name" value="ALLANTOIN PERMEASE-RELATED"/>
    <property type="match status" value="1"/>
</dbReference>
<dbReference type="Proteomes" id="UP000658997">
    <property type="component" value="Unassembled WGS sequence"/>
</dbReference>
<dbReference type="InterPro" id="IPR001248">
    <property type="entry name" value="Pur-cyt_permease"/>
</dbReference>
<comment type="caution">
    <text evidence="7">The sequence shown here is derived from an EMBL/GenBank/DDBJ whole genome shotgun (WGS) entry which is preliminary data.</text>
</comment>
<evidence type="ECO:0000256" key="1">
    <source>
        <dbReference type="ARBA" id="ARBA00004141"/>
    </source>
</evidence>
<dbReference type="Gene3D" id="1.10.4160.10">
    <property type="entry name" value="Hydantoin permease"/>
    <property type="match status" value="1"/>
</dbReference>
<proteinExistence type="inferred from homology"/>
<protein>
    <submittedName>
        <fullName evidence="7">Uncharacterized protein</fullName>
    </submittedName>
</protein>
<evidence type="ECO:0000313" key="8">
    <source>
        <dbReference type="Proteomes" id="UP000658997"/>
    </source>
</evidence>
<evidence type="ECO:0000313" key="7">
    <source>
        <dbReference type="EMBL" id="SYW78389.1"/>
    </source>
</evidence>
<evidence type="ECO:0000256" key="3">
    <source>
        <dbReference type="ARBA" id="ARBA00022692"/>
    </source>
</evidence>
<comment type="subcellular location">
    <subcellularLocation>
        <location evidence="1">Membrane</location>
        <topology evidence="1">Multi-pass membrane protein</topology>
    </subcellularLocation>
</comment>
<evidence type="ECO:0000256" key="4">
    <source>
        <dbReference type="ARBA" id="ARBA00022989"/>
    </source>
</evidence>
<dbReference type="GO" id="GO:0015205">
    <property type="term" value="F:nucleobase transmembrane transporter activity"/>
    <property type="evidence" value="ECO:0007669"/>
    <property type="project" value="TreeGrafter"/>
</dbReference>
<comment type="similarity">
    <text evidence="2">Belongs to the purine-cytosine permease (2.A.39) family.</text>
</comment>
<dbReference type="Pfam" id="PF02133">
    <property type="entry name" value="Transp_cyt_pur"/>
    <property type="match status" value="1"/>
</dbReference>
<evidence type="ECO:0000256" key="2">
    <source>
        <dbReference type="ARBA" id="ARBA00008974"/>
    </source>
</evidence>
<reference evidence="7" key="1">
    <citation type="submission" date="2018-08" db="EMBL/GenBank/DDBJ databases">
        <authorList>
            <person name="Guldener U."/>
        </authorList>
    </citation>
    <scope>NUCLEOTIDE SEQUENCE</scope>
    <source>
        <strain evidence="7">UB2</strain>
    </source>
</reference>
<dbReference type="InterPro" id="IPR045225">
    <property type="entry name" value="Uracil/uridine/allantoin_perm"/>
</dbReference>
<evidence type="ECO:0000256" key="5">
    <source>
        <dbReference type="ARBA" id="ARBA00023136"/>
    </source>
</evidence>
<name>A0A8H8TR48_9BASI</name>
<keyword evidence="4 6" id="KW-1133">Transmembrane helix</keyword>
<accession>A0A8H8TR48</accession>
<dbReference type="GO" id="GO:0005886">
    <property type="term" value="C:plasma membrane"/>
    <property type="evidence" value="ECO:0007669"/>
    <property type="project" value="TreeGrafter"/>
</dbReference>